<dbReference type="AlphaFoldDB" id="A0A4R1P864"/>
<dbReference type="EMBL" id="SMMU01000035">
    <property type="protein sequence ID" value="TCL22094.1"/>
    <property type="molecule type" value="Genomic_DNA"/>
</dbReference>
<organism evidence="1 2">
    <name type="scientific">Azotobacter chroococcum</name>
    <dbReference type="NCBI Taxonomy" id="353"/>
    <lineage>
        <taxon>Bacteria</taxon>
        <taxon>Pseudomonadati</taxon>
        <taxon>Pseudomonadota</taxon>
        <taxon>Gammaproteobacteria</taxon>
        <taxon>Pseudomonadales</taxon>
        <taxon>Pseudomonadaceae</taxon>
        <taxon>Azotobacter</taxon>
    </lineage>
</organism>
<comment type="caution">
    <text evidence="1">The sequence shown here is derived from an EMBL/GenBank/DDBJ whole genome shotgun (WGS) entry which is preliminary data.</text>
</comment>
<name>A0A4R1P864_9GAMM</name>
<evidence type="ECO:0000313" key="2">
    <source>
        <dbReference type="Proteomes" id="UP000295169"/>
    </source>
</evidence>
<protein>
    <submittedName>
        <fullName evidence="1">Uncharacterized protein</fullName>
    </submittedName>
</protein>
<sequence length="271" mass="29482">MKKPAQWRALCSGYCSEGYRLRRSIQEPVTTPQMIVPSGTRIIRSGQSSLIAIKNCSPSDSTWSRLKVARPSGVLTTTSLPCTASTSGSTWMISPSRYSGNMLFPLTFRQNVELLCLNGDSSHSSASPGASWSIASYSIPAATHEISGTSPTPPLVPSTFELSPERRLISPGSIRSEADSLKTFAKDSTVSTPASVSFRRTRPIVVCPTPERSDKRVCVPNSADPAIRNFRLLASTWRVDVISGPWKPRSQECHLWLAMCGLLLLALYGYA</sequence>
<reference evidence="1 2" key="1">
    <citation type="submission" date="2019-03" db="EMBL/GenBank/DDBJ databases">
        <title>Genomic Encyclopedia of Type Strains, Phase IV (KMG-IV): sequencing the most valuable type-strain genomes for metagenomic binning, comparative biology and taxonomic classification.</title>
        <authorList>
            <person name="Goeker M."/>
        </authorList>
    </citation>
    <scope>NUCLEOTIDE SEQUENCE [LARGE SCALE GENOMIC DNA]</scope>
    <source>
        <strain evidence="1 2">DSM 2286</strain>
    </source>
</reference>
<accession>A0A4R1P864</accession>
<evidence type="ECO:0000313" key="1">
    <source>
        <dbReference type="EMBL" id="TCL22094.1"/>
    </source>
</evidence>
<proteinExistence type="predicted"/>
<dbReference type="Proteomes" id="UP000295169">
    <property type="component" value="Unassembled WGS sequence"/>
</dbReference>
<gene>
    <name evidence="1" type="ORF">EV691_13543</name>
</gene>